<dbReference type="Gene3D" id="3.40.50.620">
    <property type="entry name" value="HUPs"/>
    <property type="match status" value="1"/>
</dbReference>
<proteinExistence type="predicted"/>
<accession>A0A2L0UCU3</accession>
<protein>
    <recommendedName>
        <fullName evidence="3">UspA domain-containing protein</fullName>
    </recommendedName>
</protein>
<dbReference type="AlphaFoldDB" id="A0A2L0UCU3"/>
<evidence type="ECO:0000313" key="2">
    <source>
        <dbReference type="Proteomes" id="UP000239187"/>
    </source>
</evidence>
<dbReference type="RefSeq" id="WP_133080612.1">
    <property type="nucleotide sequence ID" value="NZ_CP024915.1"/>
</dbReference>
<dbReference type="InterPro" id="IPR014729">
    <property type="entry name" value="Rossmann-like_a/b/a_fold"/>
</dbReference>
<dbReference type="SUPFAM" id="SSF52402">
    <property type="entry name" value="Adenine nucleotide alpha hydrolases-like"/>
    <property type="match status" value="1"/>
</dbReference>
<dbReference type="Proteomes" id="UP000239187">
    <property type="component" value="Chromosome"/>
</dbReference>
<name>A0A2L0UCU3_9MICC</name>
<sequence>MSRTILVLTEEALTHPDLRNLRTLQGEDPAEVVVLIPEDRNESVLGEFFRHLSLLEVGEAFRSFSGDDRRHDEAAARTALDASLRLLRDEGFAAGGRTTTGNPVDALVREATESGAEQAVVITRPHAMADTFHTDWANRAQDKLGIAVLHLYSGSGFIGDS</sequence>
<evidence type="ECO:0000313" key="1">
    <source>
        <dbReference type="EMBL" id="AUZ87071.1"/>
    </source>
</evidence>
<organism evidence="1 2">
    <name type="scientific">Arthrobacter agilis</name>
    <dbReference type="NCBI Taxonomy" id="37921"/>
    <lineage>
        <taxon>Bacteria</taxon>
        <taxon>Bacillati</taxon>
        <taxon>Actinomycetota</taxon>
        <taxon>Actinomycetes</taxon>
        <taxon>Micrococcales</taxon>
        <taxon>Micrococcaceae</taxon>
        <taxon>Arthrobacter</taxon>
    </lineage>
</organism>
<evidence type="ECO:0008006" key="3">
    <source>
        <dbReference type="Google" id="ProtNLM"/>
    </source>
</evidence>
<dbReference type="EMBL" id="CP024915">
    <property type="protein sequence ID" value="AUZ87071.1"/>
    <property type="molecule type" value="Genomic_DNA"/>
</dbReference>
<reference evidence="1 2" key="1">
    <citation type="submission" date="2017-11" db="EMBL/GenBank/DDBJ databases">
        <title>Draft genome of Arthrobacter agilis strain UMCV2, a plant growth-promoting rhizobacterium and biocontrol capacity of phytopathogenic fungi.</title>
        <authorList>
            <person name="Martinez-Camara R."/>
            <person name="Santoyo G."/>
            <person name="Moreno-Hagelsieb G."/>
            <person name="Valencia-Cantero E."/>
        </authorList>
    </citation>
    <scope>NUCLEOTIDE SEQUENCE [LARGE SCALE GENOMIC DNA]</scope>
    <source>
        <strain evidence="1 2">UMCV2</strain>
    </source>
</reference>
<gene>
    <name evidence="1" type="ORF">CVO76_05045</name>
</gene>